<dbReference type="STRING" id="1448308.A0A2T2NKD9"/>
<evidence type="ECO:0000313" key="9">
    <source>
        <dbReference type="Proteomes" id="UP000240883"/>
    </source>
</evidence>
<keyword evidence="2 6" id="KW-0812">Transmembrane</keyword>
<feature type="domain" description="TECPR1-like DysF" evidence="7">
    <location>
        <begin position="103"/>
        <end position="478"/>
    </location>
</feature>
<comment type="subcellular location">
    <subcellularLocation>
        <location evidence="1">Membrane</location>
        <topology evidence="1">Multi-pass membrane protein</topology>
    </subcellularLocation>
</comment>
<evidence type="ECO:0000256" key="2">
    <source>
        <dbReference type="ARBA" id="ARBA00022692"/>
    </source>
</evidence>
<dbReference type="GO" id="GO:0007031">
    <property type="term" value="P:peroxisome organization"/>
    <property type="evidence" value="ECO:0007669"/>
    <property type="project" value="UniProtKB-ARBA"/>
</dbReference>
<evidence type="ECO:0000256" key="5">
    <source>
        <dbReference type="SAM" id="MobiDB-lite"/>
    </source>
</evidence>
<feature type="region of interest" description="Disordered" evidence="5">
    <location>
        <begin position="1"/>
        <end position="51"/>
    </location>
</feature>
<organism evidence="8 9">
    <name type="scientific">Corynespora cassiicola Philippines</name>
    <dbReference type="NCBI Taxonomy" id="1448308"/>
    <lineage>
        <taxon>Eukaryota</taxon>
        <taxon>Fungi</taxon>
        <taxon>Dikarya</taxon>
        <taxon>Ascomycota</taxon>
        <taxon>Pezizomycotina</taxon>
        <taxon>Dothideomycetes</taxon>
        <taxon>Pleosporomycetidae</taxon>
        <taxon>Pleosporales</taxon>
        <taxon>Corynesporascaceae</taxon>
        <taxon>Corynespora</taxon>
    </lineage>
</organism>
<keyword evidence="4 6" id="KW-0472">Membrane</keyword>
<reference evidence="8 9" key="1">
    <citation type="journal article" date="2018" name="Front. Microbiol.">
        <title>Genome-Wide Analysis of Corynespora cassiicola Leaf Fall Disease Putative Effectors.</title>
        <authorList>
            <person name="Lopez D."/>
            <person name="Ribeiro S."/>
            <person name="Label P."/>
            <person name="Fumanal B."/>
            <person name="Venisse J.S."/>
            <person name="Kohler A."/>
            <person name="de Oliveira R.R."/>
            <person name="Labutti K."/>
            <person name="Lipzen A."/>
            <person name="Lail K."/>
            <person name="Bauer D."/>
            <person name="Ohm R.A."/>
            <person name="Barry K.W."/>
            <person name="Spatafora J."/>
            <person name="Grigoriev I.V."/>
            <person name="Martin F.M."/>
            <person name="Pujade-Renaud V."/>
        </authorList>
    </citation>
    <scope>NUCLEOTIDE SEQUENCE [LARGE SCALE GENOMIC DNA]</scope>
    <source>
        <strain evidence="8 9">Philippines</strain>
    </source>
</reference>
<evidence type="ECO:0000259" key="7">
    <source>
        <dbReference type="Pfam" id="PF06398"/>
    </source>
</evidence>
<name>A0A2T2NKD9_CORCC</name>
<dbReference type="Pfam" id="PF06398">
    <property type="entry name" value="Pex24p"/>
    <property type="match status" value="1"/>
</dbReference>
<dbReference type="Proteomes" id="UP000240883">
    <property type="component" value="Unassembled WGS sequence"/>
</dbReference>
<feature type="transmembrane region" description="Helical" evidence="6">
    <location>
        <begin position="252"/>
        <end position="272"/>
    </location>
</feature>
<keyword evidence="3 6" id="KW-1133">Transmembrane helix</keyword>
<dbReference type="PANTHER" id="PTHR28304">
    <property type="entry name" value="PEROXISOMAL MEMBRANE PROTEIN PEX29"/>
    <property type="match status" value="1"/>
</dbReference>
<dbReference type="InterPro" id="IPR010482">
    <property type="entry name" value="TECPR1-like_DysF"/>
</dbReference>
<evidence type="ECO:0000256" key="6">
    <source>
        <dbReference type="SAM" id="Phobius"/>
    </source>
</evidence>
<proteinExistence type="predicted"/>
<feature type="transmembrane region" description="Helical" evidence="6">
    <location>
        <begin position="145"/>
        <end position="176"/>
    </location>
</feature>
<evidence type="ECO:0000256" key="1">
    <source>
        <dbReference type="ARBA" id="ARBA00004141"/>
    </source>
</evidence>
<protein>
    <submittedName>
        <fullName evidence="8">Pex24p-domain-containing protein</fullName>
    </submittedName>
</protein>
<keyword evidence="9" id="KW-1185">Reference proteome</keyword>
<gene>
    <name evidence="8" type="ORF">BS50DRAFT_495269</name>
</gene>
<feature type="compositionally biased region" description="Polar residues" evidence="5">
    <location>
        <begin position="25"/>
        <end position="41"/>
    </location>
</feature>
<evidence type="ECO:0000256" key="4">
    <source>
        <dbReference type="ARBA" id="ARBA00023136"/>
    </source>
</evidence>
<dbReference type="OrthoDB" id="74314at2759"/>
<evidence type="ECO:0000313" key="8">
    <source>
        <dbReference type="EMBL" id="PSN65860.1"/>
    </source>
</evidence>
<dbReference type="EMBL" id="KZ678136">
    <property type="protein sequence ID" value="PSN65860.1"/>
    <property type="molecule type" value="Genomic_DNA"/>
</dbReference>
<dbReference type="InterPro" id="IPR052816">
    <property type="entry name" value="Peroxisomal_Membrane_PEX28-32"/>
</dbReference>
<dbReference type="GO" id="GO:0005778">
    <property type="term" value="C:peroxisomal membrane"/>
    <property type="evidence" value="ECO:0007669"/>
    <property type="project" value="TreeGrafter"/>
</dbReference>
<dbReference type="PANTHER" id="PTHR28304:SF2">
    <property type="entry name" value="PEROXISOMAL MEMBRANE PROTEIN PEX29"/>
    <property type="match status" value="1"/>
</dbReference>
<dbReference type="AlphaFoldDB" id="A0A2T2NKD9"/>
<evidence type="ECO:0000256" key="3">
    <source>
        <dbReference type="ARBA" id="ARBA00022989"/>
    </source>
</evidence>
<accession>A0A2T2NKD9</accession>
<sequence length="489" mass="55818">MGNEQSDTVANRDAPIPVVSVTGPDDTSQSASGVRTPNTQDGSRHPLSAAKLKDKLESLGDSFTRPETPSRVSDKLFTIDDEDAPTPQVKDRRSRKYVERPNFSIPVMSSNFRRFNARIGVAFVFQNRLIRLFTWRQPTQTLSFLFVYTFVCVNPTLLAVLPLACCLFFIMVPAFLARHPPPPTHLPTDLYPLSGPPLAAAQTIKPAPELSKDFFRNMRDLQNAMEDFSRGHDAVLAFLTPLTNFSNESLSSMLYIILLLTSCLLFISAHLLPWRAIALVLGYAATLLGHPTVQDLLTSPETERLVSEKEHEGRSLLLNLSKADIELETDPETREVEIFELQHRALHDEHGEYEPYLFSPSTYAPLSPARIAGDRPKGTPFFEDVQPPRGWRWSDKKWTLDLLSREWVEERCVTGVEVEIEGERWVTDLHYEVLEDESPGRNKGKKRKSDPEQEILRRAWESSKPSRKGEWRRRRWVRYCERMPISSFD</sequence>